<keyword evidence="3" id="KW-0597">Phosphoprotein</keyword>
<dbReference type="PANTHER" id="PTHR43047:SF72">
    <property type="entry name" value="OSMOSENSING HISTIDINE PROTEIN KINASE SLN1"/>
    <property type="match status" value="1"/>
</dbReference>
<evidence type="ECO:0000256" key="7">
    <source>
        <dbReference type="SAM" id="Phobius"/>
    </source>
</evidence>
<gene>
    <name evidence="9" type="ORF">Q8X39_18980</name>
</gene>
<evidence type="ECO:0000313" key="10">
    <source>
        <dbReference type="Proteomes" id="UP001235760"/>
    </source>
</evidence>
<dbReference type="CDD" id="cd00082">
    <property type="entry name" value="HisKA"/>
    <property type="match status" value="1"/>
</dbReference>
<keyword evidence="7" id="KW-1133">Transmembrane helix</keyword>
<sequence>MTATLAPDTTSSSRPDARRSQRTLSRSIGLAGLLLLALAWIATAAFLQYERQEALDSRARENMNLARALEEMSVRVFATVDQATQRVSEAVRSGDEPLRQLTQFAKETGLVPNILVQLSLVGPDGHFMGSNLDPDGSRTGRVDLSEREHIRAHLTPSLVDRSAQGLFAKGLFIGKPVLGKVSGRWTLQLSRRIDGPDGRVLGVVVASVDPAYFETVYSSVDLGRDGVVTLVGEDLMVRARVVDGRRAGMGQRIAGAGPMSQPALATTSTYQARSGVDGIDRVIALRRITGFPLFVLVGASLDDALADWVAMRNALVGLMGLLTAAVGLALYAFTNSVRRLEASNRELAASEARAQTANQAKSEFLAAISHELRTPLTSIRGFAELMEVRIGDPRYREQAGLIRKSAEHLNALLTEILDLAKVEAGAMPVRHAPVELAPLLRGVAELFAVTANEKGLALDLDLAADLPATLVCDELRLKQVLNNLMSNALKFTREGRVTLSAETAETAGRPVIRLHVSDTGPGIAPELHELIFERFRQADARISHEHGGTGLGLALARALAELMGGTLGVDSAPGRGARFTLTLPREPLAPSASEPDAGSGTDR</sequence>
<dbReference type="Gene3D" id="3.30.565.10">
    <property type="entry name" value="Histidine kinase-like ATPase, C-terminal domain"/>
    <property type="match status" value="1"/>
</dbReference>
<keyword evidence="9" id="KW-0547">Nucleotide-binding</keyword>
<name>A0ABT9G8G7_LEPDI</name>
<comment type="catalytic activity">
    <reaction evidence="1">
        <text>ATP + protein L-histidine = ADP + protein N-phospho-L-histidine.</text>
        <dbReference type="EC" id="2.7.13.3"/>
    </reaction>
</comment>
<keyword evidence="4" id="KW-0808">Transferase</keyword>
<feature type="compositionally biased region" description="Polar residues" evidence="6">
    <location>
        <begin position="1"/>
        <end position="14"/>
    </location>
</feature>
<keyword evidence="7" id="KW-0472">Membrane</keyword>
<dbReference type="CDD" id="cd12915">
    <property type="entry name" value="PDC2_DGC_like"/>
    <property type="match status" value="1"/>
</dbReference>
<dbReference type="PRINTS" id="PR00344">
    <property type="entry name" value="BCTRLSENSOR"/>
</dbReference>
<evidence type="ECO:0000256" key="6">
    <source>
        <dbReference type="SAM" id="MobiDB-lite"/>
    </source>
</evidence>
<dbReference type="RefSeq" id="WP_305751264.1">
    <property type="nucleotide sequence ID" value="NZ_JAUZEE010000014.1"/>
</dbReference>
<keyword evidence="9" id="KW-0067">ATP-binding</keyword>
<keyword evidence="10" id="KW-1185">Reference proteome</keyword>
<organism evidence="9 10">
    <name type="scientific">Leptothrix discophora</name>
    <dbReference type="NCBI Taxonomy" id="89"/>
    <lineage>
        <taxon>Bacteria</taxon>
        <taxon>Pseudomonadati</taxon>
        <taxon>Pseudomonadota</taxon>
        <taxon>Betaproteobacteria</taxon>
        <taxon>Burkholderiales</taxon>
        <taxon>Sphaerotilaceae</taxon>
        <taxon>Leptothrix</taxon>
    </lineage>
</organism>
<keyword evidence="5" id="KW-0418">Kinase</keyword>
<feature type="transmembrane region" description="Helical" evidence="7">
    <location>
        <begin position="28"/>
        <end position="49"/>
    </location>
</feature>
<dbReference type="Proteomes" id="UP001235760">
    <property type="component" value="Unassembled WGS sequence"/>
</dbReference>
<dbReference type="InterPro" id="IPR004358">
    <property type="entry name" value="Sig_transdc_His_kin-like_C"/>
</dbReference>
<dbReference type="PROSITE" id="PS50109">
    <property type="entry name" value="HIS_KIN"/>
    <property type="match status" value="1"/>
</dbReference>
<evidence type="ECO:0000259" key="8">
    <source>
        <dbReference type="PROSITE" id="PS50109"/>
    </source>
</evidence>
<dbReference type="SUPFAM" id="SSF47384">
    <property type="entry name" value="Homodimeric domain of signal transducing histidine kinase"/>
    <property type="match status" value="1"/>
</dbReference>
<evidence type="ECO:0000256" key="2">
    <source>
        <dbReference type="ARBA" id="ARBA00012438"/>
    </source>
</evidence>
<comment type="caution">
    <text evidence="9">The sequence shown here is derived from an EMBL/GenBank/DDBJ whole genome shotgun (WGS) entry which is preliminary data.</text>
</comment>
<dbReference type="GO" id="GO:0005524">
    <property type="term" value="F:ATP binding"/>
    <property type="evidence" value="ECO:0007669"/>
    <property type="project" value="UniProtKB-KW"/>
</dbReference>
<proteinExistence type="predicted"/>
<dbReference type="InterPro" id="IPR003661">
    <property type="entry name" value="HisK_dim/P_dom"/>
</dbReference>
<dbReference type="SMART" id="SM00387">
    <property type="entry name" value="HATPase_c"/>
    <property type="match status" value="1"/>
</dbReference>
<dbReference type="InterPro" id="IPR003594">
    <property type="entry name" value="HATPase_dom"/>
</dbReference>
<dbReference type="SMART" id="SM00388">
    <property type="entry name" value="HisKA"/>
    <property type="match status" value="1"/>
</dbReference>
<dbReference type="InterPro" id="IPR036890">
    <property type="entry name" value="HATPase_C_sf"/>
</dbReference>
<evidence type="ECO:0000256" key="1">
    <source>
        <dbReference type="ARBA" id="ARBA00000085"/>
    </source>
</evidence>
<dbReference type="EMBL" id="JAUZEE010000014">
    <property type="protein sequence ID" value="MDP4302726.1"/>
    <property type="molecule type" value="Genomic_DNA"/>
</dbReference>
<dbReference type="SUPFAM" id="SSF55874">
    <property type="entry name" value="ATPase domain of HSP90 chaperone/DNA topoisomerase II/histidine kinase"/>
    <property type="match status" value="1"/>
</dbReference>
<protein>
    <recommendedName>
        <fullName evidence="2">histidine kinase</fullName>
        <ecNumber evidence="2">2.7.13.3</ecNumber>
    </recommendedName>
</protein>
<dbReference type="Pfam" id="PF02518">
    <property type="entry name" value="HATPase_c"/>
    <property type="match status" value="1"/>
</dbReference>
<accession>A0ABT9G8G7</accession>
<dbReference type="InterPro" id="IPR036097">
    <property type="entry name" value="HisK_dim/P_sf"/>
</dbReference>
<dbReference type="InterPro" id="IPR005467">
    <property type="entry name" value="His_kinase_dom"/>
</dbReference>
<reference evidence="9 10" key="1">
    <citation type="submission" date="2023-08" db="EMBL/GenBank/DDBJ databases">
        <authorList>
            <person name="Roldan D.M."/>
            <person name="Menes R.J."/>
        </authorList>
    </citation>
    <scope>NUCLEOTIDE SEQUENCE [LARGE SCALE GENOMIC DNA]</scope>
    <source>
        <strain evidence="9 10">CCM 2812</strain>
    </source>
</reference>
<dbReference type="Pfam" id="PF00512">
    <property type="entry name" value="HisKA"/>
    <property type="match status" value="1"/>
</dbReference>
<feature type="region of interest" description="Disordered" evidence="6">
    <location>
        <begin position="1"/>
        <end position="21"/>
    </location>
</feature>
<feature type="domain" description="Histidine kinase" evidence="8">
    <location>
        <begin position="367"/>
        <end position="587"/>
    </location>
</feature>
<dbReference type="InterPro" id="IPR054327">
    <property type="entry name" value="His-kinase-like_sensor"/>
</dbReference>
<dbReference type="CDD" id="cd12914">
    <property type="entry name" value="PDC1_DGC_like"/>
    <property type="match status" value="1"/>
</dbReference>
<dbReference type="Gene3D" id="3.30.450.20">
    <property type="entry name" value="PAS domain"/>
    <property type="match status" value="2"/>
</dbReference>
<dbReference type="EC" id="2.7.13.3" evidence="2"/>
<feature type="region of interest" description="Disordered" evidence="6">
    <location>
        <begin position="583"/>
        <end position="603"/>
    </location>
</feature>
<dbReference type="PANTHER" id="PTHR43047">
    <property type="entry name" value="TWO-COMPONENT HISTIDINE PROTEIN KINASE"/>
    <property type="match status" value="1"/>
</dbReference>
<evidence type="ECO:0000313" key="9">
    <source>
        <dbReference type="EMBL" id="MDP4302726.1"/>
    </source>
</evidence>
<dbReference type="Pfam" id="PF22588">
    <property type="entry name" value="dCache_1_like"/>
    <property type="match status" value="1"/>
</dbReference>
<keyword evidence="7" id="KW-0812">Transmembrane</keyword>
<evidence type="ECO:0000256" key="5">
    <source>
        <dbReference type="ARBA" id="ARBA00022777"/>
    </source>
</evidence>
<dbReference type="Gene3D" id="1.10.287.130">
    <property type="match status" value="1"/>
</dbReference>
<evidence type="ECO:0000256" key="4">
    <source>
        <dbReference type="ARBA" id="ARBA00022679"/>
    </source>
</evidence>
<evidence type="ECO:0000256" key="3">
    <source>
        <dbReference type="ARBA" id="ARBA00022553"/>
    </source>
</evidence>